<feature type="domain" description="GGDEF" evidence="2">
    <location>
        <begin position="485"/>
        <end position="618"/>
    </location>
</feature>
<dbReference type="Gene3D" id="3.30.70.270">
    <property type="match status" value="1"/>
</dbReference>
<dbReference type="Proteomes" id="UP000324176">
    <property type="component" value="Unassembled WGS sequence"/>
</dbReference>
<dbReference type="InterPro" id="IPR029787">
    <property type="entry name" value="Nucleotide_cyclase"/>
</dbReference>
<dbReference type="SMART" id="SM00267">
    <property type="entry name" value="GGDEF"/>
    <property type="match status" value="1"/>
</dbReference>
<reference evidence="3 4" key="1">
    <citation type="submission" date="2019-07" db="EMBL/GenBank/DDBJ databases">
        <title>Active sludge and wastewater microbial communities from Klosterneuburg, Austria.</title>
        <authorList>
            <person name="Wagner M."/>
        </authorList>
    </citation>
    <scope>NUCLEOTIDE SEQUENCE [LARGE SCALE GENOMIC DNA]</scope>
    <source>
        <strain evidence="3 4">Nm2</strain>
    </source>
</reference>
<dbReference type="AlphaFoldDB" id="A0A5D3YCA5"/>
<dbReference type="InterPro" id="IPR000160">
    <property type="entry name" value="GGDEF_dom"/>
</dbReference>
<comment type="caution">
    <text evidence="3">The sequence shown here is derived from an EMBL/GenBank/DDBJ whole genome shotgun (WGS) entry which is preliminary data.</text>
</comment>
<dbReference type="CDD" id="cd01949">
    <property type="entry name" value="GGDEF"/>
    <property type="match status" value="1"/>
</dbReference>
<feature type="transmembrane region" description="Helical" evidence="1">
    <location>
        <begin position="296"/>
        <end position="319"/>
    </location>
</feature>
<evidence type="ECO:0000259" key="2">
    <source>
        <dbReference type="PROSITE" id="PS50887"/>
    </source>
</evidence>
<keyword evidence="1" id="KW-1133">Transmembrane helix</keyword>
<dbReference type="PANTHER" id="PTHR46663">
    <property type="entry name" value="DIGUANYLATE CYCLASE DGCT-RELATED"/>
    <property type="match status" value="1"/>
</dbReference>
<dbReference type="EMBL" id="VNHT01000045">
    <property type="protein sequence ID" value="TYP82734.1"/>
    <property type="molecule type" value="Genomic_DNA"/>
</dbReference>
<dbReference type="InterPro" id="IPR043128">
    <property type="entry name" value="Rev_trsase/Diguanyl_cyclase"/>
</dbReference>
<organism evidence="3 4">
    <name type="scientific">Nitrosomonas communis</name>
    <dbReference type="NCBI Taxonomy" id="44574"/>
    <lineage>
        <taxon>Bacteria</taxon>
        <taxon>Pseudomonadati</taxon>
        <taxon>Pseudomonadota</taxon>
        <taxon>Betaproteobacteria</taxon>
        <taxon>Nitrosomonadales</taxon>
        <taxon>Nitrosomonadaceae</taxon>
        <taxon>Nitrosomonas</taxon>
    </lineage>
</organism>
<gene>
    <name evidence="3" type="ORF">BCL69_10453</name>
</gene>
<evidence type="ECO:0000313" key="4">
    <source>
        <dbReference type="Proteomes" id="UP000324176"/>
    </source>
</evidence>
<dbReference type="PANTHER" id="PTHR46663:SF3">
    <property type="entry name" value="SLL0267 PROTEIN"/>
    <property type="match status" value="1"/>
</dbReference>
<protein>
    <submittedName>
        <fullName evidence="3">Diguanylate cyclase (GGDEF)-like protein</fullName>
    </submittedName>
</protein>
<dbReference type="NCBIfam" id="TIGR00254">
    <property type="entry name" value="GGDEF"/>
    <property type="match status" value="1"/>
</dbReference>
<feature type="transmembrane region" description="Helical" evidence="1">
    <location>
        <begin position="21"/>
        <end position="42"/>
    </location>
</feature>
<sequence>MLRFPLRHGLFSKRDDFKICIANSLLVVGCTLVASIAVYSLVRPQIESALSRSIEITLKNKVHFFENQIEAGWAETSALATHPLLVEVLQQLNAEPDSDHAMRGLKQKMDSLHLAGITAATVFNINGNEVMQKGYLSQNQTKKFPMHAHHDLFLAWDDNELILHVKKDVLDQYELPIGSITTEKRLPQLTSYLREINEIGKSAELKLCETLEVAGQEMVCLVSNADFIKFERMPRDIKETKSLMSYALDGKSGMVTTNGYRQAPVVASFTPVSSLGMTMVLDKEEFCSAMSEQEKIIAVFLFVLIITGLLLLFWLVLPLMRKLARSEKKAQERLKECQCLHGIRRDMDRNLQEEEFYQKVIVRLIKAMQFPEITSVMIKLGDKQFVSDRYNKNLMHRLQAQILVNGDAYGWLYVIYSEERPFWLPEEQDLIDTIASDLGRWIEQKQTKQRITQMATHDGLTGLPNRYLLHDRIKQVLAHDRRTHEQAAVLFVDLDRFKSINDSQGHAIGDLLLQEVAARLTAIIRSADTVARHGGDEFIILLQNIRDSQEVKVVAQKILNELAQPFYIHGKELHIGGSIGIALFPHDGDDVETLLRNSDMAMYHAKKSGRNSYWFSSPEMNPK</sequence>
<dbReference type="InterPro" id="IPR052163">
    <property type="entry name" value="DGC-Regulatory_Protein"/>
</dbReference>
<keyword evidence="1" id="KW-0812">Transmembrane</keyword>
<dbReference type="PROSITE" id="PS50887">
    <property type="entry name" value="GGDEF"/>
    <property type="match status" value="1"/>
</dbReference>
<evidence type="ECO:0000256" key="1">
    <source>
        <dbReference type="SAM" id="Phobius"/>
    </source>
</evidence>
<dbReference type="PROSITE" id="PS51257">
    <property type="entry name" value="PROKAR_LIPOPROTEIN"/>
    <property type="match status" value="1"/>
</dbReference>
<name>A0A5D3YCA5_9PROT</name>
<dbReference type="Pfam" id="PF00990">
    <property type="entry name" value="GGDEF"/>
    <property type="match status" value="1"/>
</dbReference>
<proteinExistence type="predicted"/>
<dbReference type="GO" id="GO:0003824">
    <property type="term" value="F:catalytic activity"/>
    <property type="evidence" value="ECO:0007669"/>
    <property type="project" value="UniProtKB-ARBA"/>
</dbReference>
<dbReference type="FunFam" id="3.30.70.270:FF:000001">
    <property type="entry name" value="Diguanylate cyclase domain protein"/>
    <property type="match status" value="1"/>
</dbReference>
<accession>A0A5D3YCA5</accession>
<keyword evidence="1" id="KW-0472">Membrane</keyword>
<evidence type="ECO:0000313" key="3">
    <source>
        <dbReference type="EMBL" id="TYP82734.1"/>
    </source>
</evidence>
<dbReference type="SUPFAM" id="SSF55073">
    <property type="entry name" value="Nucleotide cyclase"/>
    <property type="match status" value="1"/>
</dbReference>